<proteinExistence type="predicted"/>
<organism evidence="1">
    <name type="scientific">Arundo donax</name>
    <name type="common">Giant reed</name>
    <name type="synonym">Donax arundinaceus</name>
    <dbReference type="NCBI Taxonomy" id="35708"/>
    <lineage>
        <taxon>Eukaryota</taxon>
        <taxon>Viridiplantae</taxon>
        <taxon>Streptophyta</taxon>
        <taxon>Embryophyta</taxon>
        <taxon>Tracheophyta</taxon>
        <taxon>Spermatophyta</taxon>
        <taxon>Magnoliopsida</taxon>
        <taxon>Liliopsida</taxon>
        <taxon>Poales</taxon>
        <taxon>Poaceae</taxon>
        <taxon>PACMAD clade</taxon>
        <taxon>Arundinoideae</taxon>
        <taxon>Arundineae</taxon>
        <taxon>Arundo</taxon>
    </lineage>
</organism>
<evidence type="ECO:0000313" key="1">
    <source>
        <dbReference type="EMBL" id="JAD98008.1"/>
    </source>
</evidence>
<reference evidence="1" key="2">
    <citation type="journal article" date="2015" name="Data Brief">
        <title>Shoot transcriptome of the giant reed, Arundo donax.</title>
        <authorList>
            <person name="Barrero R.A."/>
            <person name="Guerrero F.D."/>
            <person name="Moolhuijzen P."/>
            <person name="Goolsby J.A."/>
            <person name="Tidwell J."/>
            <person name="Bellgard S.E."/>
            <person name="Bellgard M.I."/>
        </authorList>
    </citation>
    <scope>NUCLEOTIDE SEQUENCE</scope>
    <source>
        <tissue evidence="1">Shoot tissue taken approximately 20 cm above the soil surface</tissue>
    </source>
</reference>
<reference evidence="1" key="1">
    <citation type="submission" date="2014-09" db="EMBL/GenBank/DDBJ databases">
        <authorList>
            <person name="Magalhaes I.L.F."/>
            <person name="Oliveira U."/>
            <person name="Santos F.R."/>
            <person name="Vidigal T.H.D.A."/>
            <person name="Brescovit A.D."/>
            <person name="Santos A.J."/>
        </authorList>
    </citation>
    <scope>NUCLEOTIDE SEQUENCE</scope>
    <source>
        <tissue evidence="1">Shoot tissue taken approximately 20 cm above the soil surface</tissue>
    </source>
</reference>
<dbReference type="EMBL" id="GBRH01199887">
    <property type="protein sequence ID" value="JAD98008.1"/>
    <property type="molecule type" value="Transcribed_RNA"/>
</dbReference>
<name>A0A0A9EG73_ARUDO</name>
<accession>A0A0A9EG73</accession>
<protein>
    <submittedName>
        <fullName evidence="1">Uncharacterized protein</fullName>
    </submittedName>
</protein>
<dbReference type="AlphaFoldDB" id="A0A0A9EG73"/>
<sequence>MKVSPVPIQISLVFFGFISKLTVTQLVSASRCEASHWGSGPGVHNL</sequence>